<keyword evidence="2" id="KW-1185">Reference proteome</keyword>
<evidence type="ECO:0000313" key="1">
    <source>
        <dbReference type="EMBL" id="UOE42644.1"/>
    </source>
</evidence>
<dbReference type="Proteomes" id="UP000832097">
    <property type="component" value="Chromosome"/>
</dbReference>
<proteinExistence type="predicted"/>
<accession>A0ABY4BV70</accession>
<sequence>MVTIQEARRSLEQHFGEHPPAISGHLHIGSEWYEDADDVLPTWGSREYLVDGHVQFNRNDNLAIFIAKRTGEVRREAYILNLDKIDAMTPVDAPDA</sequence>
<evidence type="ECO:0000313" key="2">
    <source>
        <dbReference type="Proteomes" id="UP000832097"/>
    </source>
</evidence>
<protein>
    <submittedName>
        <fullName evidence="1">Uncharacterized protein</fullName>
    </submittedName>
</protein>
<name>A0ABY4BV70_9MICO</name>
<dbReference type="EMBL" id="CP094528">
    <property type="protein sequence ID" value="UOE42644.1"/>
    <property type="molecule type" value="Genomic_DNA"/>
</dbReference>
<gene>
    <name evidence="1" type="ORF">MTO99_10600</name>
</gene>
<reference evidence="1 2" key="1">
    <citation type="submission" date="2022-03" db="EMBL/GenBank/DDBJ databases">
        <title>Mucilaginibacter sp. isolated from the gut of Protaetia brevitarsis seulensis larvae.</title>
        <authorList>
            <person name="Won M."/>
            <person name="Kim S.-J."/>
            <person name="Kwon S.-W."/>
        </authorList>
    </citation>
    <scope>NUCLEOTIDE SEQUENCE [LARGE SCALE GENOMIC DNA]</scope>
    <source>
        <strain evidence="1 2">CFWR-12</strain>
    </source>
</reference>
<dbReference type="RefSeq" id="WP_243553577.1">
    <property type="nucleotide sequence ID" value="NZ_CP094528.1"/>
</dbReference>
<organism evidence="1 2">
    <name type="scientific">Agromyces larvae</name>
    <dbReference type="NCBI Taxonomy" id="2929802"/>
    <lineage>
        <taxon>Bacteria</taxon>
        <taxon>Bacillati</taxon>
        <taxon>Actinomycetota</taxon>
        <taxon>Actinomycetes</taxon>
        <taxon>Micrococcales</taxon>
        <taxon>Microbacteriaceae</taxon>
        <taxon>Agromyces</taxon>
    </lineage>
</organism>